<evidence type="ECO:0000259" key="1">
    <source>
        <dbReference type="PROSITE" id="PS50181"/>
    </source>
</evidence>
<dbReference type="AlphaFoldDB" id="A0AAD8W4V2"/>
<evidence type="ECO:0000313" key="2">
    <source>
        <dbReference type="EMBL" id="KAK1643233.1"/>
    </source>
</evidence>
<dbReference type="Gene3D" id="1.20.1280.50">
    <property type="match status" value="1"/>
</dbReference>
<evidence type="ECO:0000313" key="3">
    <source>
        <dbReference type="Proteomes" id="UP001231189"/>
    </source>
</evidence>
<organism evidence="2 3">
    <name type="scientific">Lolium multiflorum</name>
    <name type="common">Italian ryegrass</name>
    <name type="synonym">Lolium perenne subsp. multiflorum</name>
    <dbReference type="NCBI Taxonomy" id="4521"/>
    <lineage>
        <taxon>Eukaryota</taxon>
        <taxon>Viridiplantae</taxon>
        <taxon>Streptophyta</taxon>
        <taxon>Embryophyta</taxon>
        <taxon>Tracheophyta</taxon>
        <taxon>Spermatophyta</taxon>
        <taxon>Magnoliopsida</taxon>
        <taxon>Liliopsida</taxon>
        <taxon>Poales</taxon>
        <taxon>Poaceae</taxon>
        <taxon>BOP clade</taxon>
        <taxon>Pooideae</taxon>
        <taxon>Poodae</taxon>
        <taxon>Poeae</taxon>
        <taxon>Poeae Chloroplast Group 2 (Poeae type)</taxon>
        <taxon>Loliodinae</taxon>
        <taxon>Loliinae</taxon>
        <taxon>Lolium</taxon>
    </lineage>
</organism>
<dbReference type="PANTHER" id="PTHR31672">
    <property type="entry name" value="BNACNNG10540D PROTEIN"/>
    <property type="match status" value="1"/>
</dbReference>
<dbReference type="Proteomes" id="UP001231189">
    <property type="component" value="Unassembled WGS sequence"/>
</dbReference>
<accession>A0AAD8W4V2</accession>
<dbReference type="Pfam" id="PF08268">
    <property type="entry name" value="FBA_3"/>
    <property type="match status" value="1"/>
</dbReference>
<reference evidence="2" key="1">
    <citation type="submission" date="2023-07" db="EMBL/GenBank/DDBJ databases">
        <title>A chromosome-level genome assembly of Lolium multiflorum.</title>
        <authorList>
            <person name="Chen Y."/>
            <person name="Copetti D."/>
            <person name="Kolliker R."/>
            <person name="Studer B."/>
        </authorList>
    </citation>
    <scope>NUCLEOTIDE SEQUENCE</scope>
    <source>
        <strain evidence="2">02402/16</strain>
        <tissue evidence="2">Leaf</tissue>
    </source>
</reference>
<name>A0AAD8W4V2_LOLMU</name>
<comment type="caution">
    <text evidence="2">The sequence shown here is derived from an EMBL/GenBank/DDBJ whole genome shotgun (WGS) entry which is preliminary data.</text>
</comment>
<protein>
    <recommendedName>
        <fullName evidence="1">F-box domain-containing protein</fullName>
    </recommendedName>
</protein>
<dbReference type="SUPFAM" id="SSF81383">
    <property type="entry name" value="F-box domain"/>
    <property type="match status" value="1"/>
</dbReference>
<sequence length="399" mass="44521">MDGDGETAPEPRYLPHELVSRILLRLPFKSLMRFTCVCKTWHSIITSDQSFQREHHRLQEPCVLIAPLIKSNDGGPFTVTNKKVTTPGLYRWEKSQSAATLVQAMDSFPAEEARHKFTHCNGLVLMPMAGTVRVLNPATRRLLVLPGRPHIVVPKRLSRLFREGGALGIGHDPRSNTYKVARFFYRYVDVPVTSGRNFTFGVEVFTIGRDTHWRETAVPPPHPIIAGQTASFLKGSLLWTIDESLLEGDVTVRGFLRFSLEDESFSVIGAPPGCPKLQYLASSLAEMGGELYLVHKVPANHTHLIWMTHIVTSIFVNSSCGIDLIISNNYCLADVSYDRLICSTTSGSAKAQTQRSIAHSRSECLQESSWPHSEHAHDDAIVYLLCRTSPVGSECWANR</sequence>
<dbReference type="Pfam" id="PF00646">
    <property type="entry name" value="F-box"/>
    <property type="match status" value="1"/>
</dbReference>
<dbReference type="NCBIfam" id="TIGR01640">
    <property type="entry name" value="F_box_assoc_1"/>
    <property type="match status" value="1"/>
</dbReference>
<dbReference type="InterPro" id="IPR050796">
    <property type="entry name" value="SCF_F-box_component"/>
</dbReference>
<dbReference type="InterPro" id="IPR001810">
    <property type="entry name" value="F-box_dom"/>
</dbReference>
<proteinExistence type="predicted"/>
<dbReference type="PANTHER" id="PTHR31672:SF13">
    <property type="entry name" value="F-BOX PROTEIN CPR30-LIKE"/>
    <property type="match status" value="1"/>
</dbReference>
<dbReference type="SMART" id="SM00256">
    <property type="entry name" value="FBOX"/>
    <property type="match status" value="1"/>
</dbReference>
<keyword evidence="3" id="KW-1185">Reference proteome</keyword>
<feature type="domain" description="F-box" evidence="1">
    <location>
        <begin position="8"/>
        <end position="54"/>
    </location>
</feature>
<dbReference type="InterPro" id="IPR036047">
    <property type="entry name" value="F-box-like_dom_sf"/>
</dbReference>
<dbReference type="CDD" id="cd22157">
    <property type="entry name" value="F-box_AtFBW1-like"/>
    <property type="match status" value="1"/>
</dbReference>
<gene>
    <name evidence="2" type="ORF">QYE76_061038</name>
</gene>
<dbReference type="EMBL" id="JAUUTY010000004">
    <property type="protein sequence ID" value="KAK1643233.1"/>
    <property type="molecule type" value="Genomic_DNA"/>
</dbReference>
<dbReference type="InterPro" id="IPR017451">
    <property type="entry name" value="F-box-assoc_interact_dom"/>
</dbReference>
<dbReference type="InterPro" id="IPR013187">
    <property type="entry name" value="F-box-assoc_dom_typ3"/>
</dbReference>
<dbReference type="PROSITE" id="PS50181">
    <property type="entry name" value="FBOX"/>
    <property type="match status" value="1"/>
</dbReference>